<keyword evidence="3" id="KW-1185">Reference proteome</keyword>
<dbReference type="PANTHER" id="PTHR45752">
    <property type="entry name" value="LEUCINE-RICH REPEAT-CONTAINING"/>
    <property type="match status" value="1"/>
</dbReference>
<dbReference type="InterPro" id="IPR032675">
    <property type="entry name" value="LRR_dom_sf"/>
</dbReference>
<evidence type="ECO:0000313" key="3">
    <source>
        <dbReference type="Proteomes" id="UP001157006"/>
    </source>
</evidence>
<protein>
    <submittedName>
        <fullName evidence="2">Uncharacterized protein</fullName>
    </submittedName>
</protein>
<dbReference type="SUPFAM" id="SSF52047">
    <property type="entry name" value="RNI-like"/>
    <property type="match status" value="1"/>
</dbReference>
<keyword evidence="1" id="KW-0472">Membrane</keyword>
<dbReference type="Gene3D" id="3.80.10.10">
    <property type="entry name" value="Ribonuclease Inhibitor"/>
    <property type="match status" value="1"/>
</dbReference>
<accession>A0AAV1A1H7</accession>
<keyword evidence="1" id="KW-1133">Transmembrane helix</keyword>
<organism evidence="2 3">
    <name type="scientific">Vicia faba</name>
    <name type="common">Broad bean</name>
    <name type="synonym">Faba vulgaris</name>
    <dbReference type="NCBI Taxonomy" id="3906"/>
    <lineage>
        <taxon>Eukaryota</taxon>
        <taxon>Viridiplantae</taxon>
        <taxon>Streptophyta</taxon>
        <taxon>Embryophyta</taxon>
        <taxon>Tracheophyta</taxon>
        <taxon>Spermatophyta</taxon>
        <taxon>Magnoliopsida</taxon>
        <taxon>eudicotyledons</taxon>
        <taxon>Gunneridae</taxon>
        <taxon>Pentapetalae</taxon>
        <taxon>rosids</taxon>
        <taxon>fabids</taxon>
        <taxon>Fabales</taxon>
        <taxon>Fabaceae</taxon>
        <taxon>Papilionoideae</taxon>
        <taxon>50 kb inversion clade</taxon>
        <taxon>NPAAA clade</taxon>
        <taxon>Hologalegina</taxon>
        <taxon>IRL clade</taxon>
        <taxon>Fabeae</taxon>
        <taxon>Vicia</taxon>
    </lineage>
</organism>
<feature type="transmembrane region" description="Helical" evidence="1">
    <location>
        <begin position="43"/>
        <end position="62"/>
    </location>
</feature>
<gene>
    <name evidence="2" type="ORF">VFH_III088280</name>
</gene>
<reference evidence="2 3" key="1">
    <citation type="submission" date="2023-01" db="EMBL/GenBank/DDBJ databases">
        <authorList>
            <person name="Kreplak J."/>
        </authorList>
    </citation>
    <scope>NUCLEOTIDE SEQUENCE [LARGE SCALE GENOMIC DNA]</scope>
</reference>
<dbReference type="PANTHER" id="PTHR45752:SF187">
    <property type="entry name" value="LEUCINE-RICH REPEAT AND IQ DOMAIN-CONTAINING PROTEIN 4"/>
    <property type="match status" value="1"/>
</dbReference>
<sequence>MIRGYPSKLQILSSSRIPQRHFLTKQRTCGVELKSMRSWHKEWYHRFMLIKAIFVLIIIQTLDLSIGLLRNLKWLNLESSRLEYLPKELPSLTSIKELRISGSGPKVKKHQLHVLFDGLRSLQILHLKDCNNLFELPDNISVLSKLQELILNGGNVKRLPESIRNLQGLEILSLEECREIRDSLNLDGRSLKHIMESLNLTMMSATFQNVSVRRLRVDVHSYNYTSVDACLPGTRVPQALYKNQIHRWLNQRQIPIGKSRVSKGAWIYILRDMMGKL</sequence>
<keyword evidence="1" id="KW-0812">Transmembrane</keyword>
<proteinExistence type="predicted"/>
<dbReference type="Proteomes" id="UP001157006">
    <property type="component" value="Chromosome 3"/>
</dbReference>
<dbReference type="InterPro" id="IPR050715">
    <property type="entry name" value="LRR-SigEffector_domain"/>
</dbReference>
<name>A0AAV1A1H7_VICFA</name>
<dbReference type="EMBL" id="OX451738">
    <property type="protein sequence ID" value="CAI8603483.1"/>
    <property type="molecule type" value="Genomic_DNA"/>
</dbReference>
<evidence type="ECO:0000313" key="2">
    <source>
        <dbReference type="EMBL" id="CAI8603483.1"/>
    </source>
</evidence>
<evidence type="ECO:0000256" key="1">
    <source>
        <dbReference type="SAM" id="Phobius"/>
    </source>
</evidence>
<dbReference type="AlphaFoldDB" id="A0AAV1A1H7"/>